<evidence type="ECO:0000259" key="1">
    <source>
        <dbReference type="PROSITE" id="PS50075"/>
    </source>
</evidence>
<feature type="domain" description="Carrier" evidence="1">
    <location>
        <begin position="1"/>
        <end position="74"/>
    </location>
</feature>
<dbReference type="EMBL" id="QNRX01000006">
    <property type="protein sequence ID" value="RBP66012.1"/>
    <property type="molecule type" value="Genomic_DNA"/>
</dbReference>
<dbReference type="Pfam" id="PF00550">
    <property type="entry name" value="PP-binding"/>
    <property type="match status" value="1"/>
</dbReference>
<evidence type="ECO:0000313" key="2">
    <source>
        <dbReference type="EMBL" id="RBP66012.1"/>
    </source>
</evidence>
<evidence type="ECO:0000313" key="3">
    <source>
        <dbReference type="Proteomes" id="UP000253490"/>
    </source>
</evidence>
<dbReference type="Proteomes" id="UP000253490">
    <property type="component" value="Unassembled WGS sequence"/>
</dbReference>
<dbReference type="InterPro" id="IPR009081">
    <property type="entry name" value="PP-bd_ACP"/>
</dbReference>
<dbReference type="InterPro" id="IPR036736">
    <property type="entry name" value="ACP-like_sf"/>
</dbReference>
<protein>
    <submittedName>
        <fullName evidence="2">Acyl carrier protein</fullName>
    </submittedName>
</protein>
<keyword evidence="3" id="KW-1185">Reference proteome</keyword>
<accession>A0A366IBZ6</accession>
<dbReference type="PROSITE" id="PS50075">
    <property type="entry name" value="CARRIER"/>
    <property type="match status" value="1"/>
</dbReference>
<dbReference type="RefSeq" id="WP_170128201.1">
    <property type="nucleotide sequence ID" value="NZ_QNRX01000006.1"/>
</dbReference>
<proteinExistence type="predicted"/>
<dbReference type="SUPFAM" id="SSF47336">
    <property type="entry name" value="ACP-like"/>
    <property type="match status" value="1"/>
</dbReference>
<name>A0A366IBZ6_9FIRM</name>
<comment type="caution">
    <text evidence="2">The sequence shown here is derived from an EMBL/GenBank/DDBJ whole genome shotgun (WGS) entry which is preliminary data.</text>
</comment>
<gene>
    <name evidence="2" type="ORF">DES36_106124</name>
</gene>
<sequence>MLNVIKTTLLEFVEIGEDKINEDTYFIRDLNLTSYDIMCFIGKIEDVLGVEVEDSEIKNLETVKDLDEYLKNKMK</sequence>
<reference evidence="2 3" key="1">
    <citation type="submission" date="2018-06" db="EMBL/GenBank/DDBJ databases">
        <title>Genomic Encyclopedia of Type Strains, Phase IV (KMG-IV): sequencing the most valuable type-strain genomes for metagenomic binning, comparative biology and taxonomic classification.</title>
        <authorList>
            <person name="Goeker M."/>
        </authorList>
    </citation>
    <scope>NUCLEOTIDE SEQUENCE [LARGE SCALE GENOMIC DNA]</scope>
    <source>
        <strain evidence="2 3">DSM 22112</strain>
    </source>
</reference>
<dbReference type="AlphaFoldDB" id="A0A366IBZ6"/>
<dbReference type="Gene3D" id="1.10.1200.10">
    <property type="entry name" value="ACP-like"/>
    <property type="match status" value="1"/>
</dbReference>
<organism evidence="2 3">
    <name type="scientific">Alkalibaculum bacchi</name>
    <dbReference type="NCBI Taxonomy" id="645887"/>
    <lineage>
        <taxon>Bacteria</taxon>
        <taxon>Bacillati</taxon>
        <taxon>Bacillota</taxon>
        <taxon>Clostridia</taxon>
        <taxon>Eubacteriales</taxon>
        <taxon>Eubacteriaceae</taxon>
        <taxon>Alkalibaculum</taxon>
    </lineage>
</organism>